<dbReference type="EMBL" id="CP000950">
    <property type="protein sequence ID" value="ACA68799.1"/>
    <property type="molecule type" value="Genomic_DNA"/>
</dbReference>
<gene>
    <name evidence="1" type="ordered locus">YPK_2522</name>
</gene>
<reference evidence="1" key="1">
    <citation type="submission" date="2008-02" db="EMBL/GenBank/DDBJ databases">
        <title>Complete sequence of Yersinia pseudotuberculosis YPIII.</title>
        <authorList>
            <consortium name="US DOE Joint Genome Institute"/>
            <person name="Challacombe J.F."/>
            <person name="Bruce D."/>
            <person name="Detter J.C."/>
            <person name="Green L."/>
            <person name="Land M."/>
            <person name="Munk C."/>
            <person name="Lindler L.E."/>
            <person name="Nikolich M.P."/>
            <person name="Brettin T."/>
        </authorList>
    </citation>
    <scope>NUCLEOTIDE SEQUENCE</scope>
    <source>
        <strain evidence="1">YPIII</strain>
    </source>
</reference>
<proteinExistence type="predicted"/>
<organism evidence="1">
    <name type="scientific">Yersinia pseudotuberculosis serotype O:3 (strain YPIII)</name>
    <dbReference type="NCBI Taxonomy" id="502800"/>
    <lineage>
        <taxon>Bacteria</taxon>
        <taxon>Pseudomonadati</taxon>
        <taxon>Pseudomonadota</taxon>
        <taxon>Gammaproteobacteria</taxon>
        <taxon>Enterobacterales</taxon>
        <taxon>Yersiniaceae</taxon>
        <taxon>Yersinia</taxon>
    </lineage>
</organism>
<accession>A0A0H3B338</accession>
<evidence type="ECO:0000313" key="1">
    <source>
        <dbReference type="EMBL" id="ACA68799.1"/>
    </source>
</evidence>
<dbReference type="KEGG" id="ypy:YPK_2522"/>
<sequence>MLQQAMQRYGTEFHVPIPVIFNRQVVPNYGC</sequence>
<dbReference type="AlphaFoldDB" id="A0A0H3B338"/>
<name>A0A0H3B338_YERPY</name>
<protein>
    <submittedName>
        <fullName evidence="1">Uncharacterized protein</fullName>
    </submittedName>
</protein>